<proteinExistence type="predicted"/>
<dbReference type="AlphaFoldDB" id="A0A9Q0BL33"/>
<evidence type="ECO:0000256" key="1">
    <source>
        <dbReference type="SAM" id="SignalP"/>
    </source>
</evidence>
<keyword evidence="3" id="KW-1185">Reference proteome</keyword>
<reference evidence="2" key="1">
    <citation type="journal article" date="2023" name="Genome Biol. Evol.">
        <title>Long-read-based Genome Assembly of Drosophila gunungcola Reveals Fewer Chemosensory Genes in Flower-breeding Species.</title>
        <authorList>
            <person name="Negi A."/>
            <person name="Liao B.Y."/>
            <person name="Yeh S.D."/>
        </authorList>
    </citation>
    <scope>NUCLEOTIDE SEQUENCE</scope>
    <source>
        <strain evidence="2">Sukarami</strain>
    </source>
</reference>
<sequence>MRSTILVLAFALAAVSAVPLQEGQDASLQELTKEFGLDFDLNFDLDLGFNVDQELTEDGTVEIDEFAFVDRMVHFLIAESKALAWDIVRLTERQLLKIFLYPMRQLEQLAQDIERKALDAADCAVNVTTNVAEVVASSTLDFLGCGRDAALTSINLCLDTKKSVLQLTLDGYQIIKLQRKCKSHPEGGFLRKTCKTRLYAKCMLYIGNGQASMRHLIGLRKSVPAVATDATSCTTTATANAVRGFDEISATIDTCVDTMIK</sequence>
<name>A0A9Q0BL33_9MUSC</name>
<comment type="caution">
    <text evidence="2">The sequence shown here is derived from an EMBL/GenBank/DDBJ whole genome shotgun (WGS) entry which is preliminary data.</text>
</comment>
<gene>
    <name evidence="2" type="ORF">M5D96_011017</name>
</gene>
<evidence type="ECO:0008006" key="4">
    <source>
        <dbReference type="Google" id="ProtNLM"/>
    </source>
</evidence>
<accession>A0A9Q0BL33</accession>
<evidence type="ECO:0000313" key="3">
    <source>
        <dbReference type="Proteomes" id="UP001059596"/>
    </source>
</evidence>
<feature type="signal peptide" evidence="1">
    <location>
        <begin position="1"/>
        <end position="17"/>
    </location>
</feature>
<evidence type="ECO:0000313" key="2">
    <source>
        <dbReference type="EMBL" id="KAI8036157.1"/>
    </source>
</evidence>
<dbReference type="EMBL" id="JAMKOV010000022">
    <property type="protein sequence ID" value="KAI8036157.1"/>
    <property type="molecule type" value="Genomic_DNA"/>
</dbReference>
<keyword evidence="1" id="KW-0732">Signal</keyword>
<dbReference type="OrthoDB" id="7863136at2759"/>
<dbReference type="Proteomes" id="UP001059596">
    <property type="component" value="Unassembled WGS sequence"/>
</dbReference>
<feature type="chain" id="PRO_5040129495" description="Protein TsetseEP domain-containing protein" evidence="1">
    <location>
        <begin position="18"/>
        <end position="261"/>
    </location>
</feature>
<organism evidence="2 3">
    <name type="scientific">Drosophila gunungcola</name>
    <name type="common">fruit fly</name>
    <dbReference type="NCBI Taxonomy" id="103775"/>
    <lineage>
        <taxon>Eukaryota</taxon>
        <taxon>Metazoa</taxon>
        <taxon>Ecdysozoa</taxon>
        <taxon>Arthropoda</taxon>
        <taxon>Hexapoda</taxon>
        <taxon>Insecta</taxon>
        <taxon>Pterygota</taxon>
        <taxon>Neoptera</taxon>
        <taxon>Endopterygota</taxon>
        <taxon>Diptera</taxon>
        <taxon>Brachycera</taxon>
        <taxon>Muscomorpha</taxon>
        <taxon>Ephydroidea</taxon>
        <taxon>Drosophilidae</taxon>
        <taxon>Drosophila</taxon>
        <taxon>Sophophora</taxon>
    </lineage>
</organism>
<protein>
    <recommendedName>
        <fullName evidence="4">Protein TsetseEP domain-containing protein</fullName>
    </recommendedName>
</protein>